<proteinExistence type="predicted"/>
<evidence type="ECO:0000313" key="2">
    <source>
        <dbReference type="EnsemblPlants" id="TuG1812G0600004359.01.T01"/>
    </source>
</evidence>
<reference evidence="2" key="3">
    <citation type="submission" date="2022-06" db="UniProtKB">
        <authorList>
            <consortium name="EnsemblPlants"/>
        </authorList>
    </citation>
    <scope>IDENTIFICATION</scope>
</reference>
<dbReference type="EnsemblPlants" id="TuG1812G0600004359.01.T01">
    <property type="protein sequence ID" value="TuG1812G0600004359.01.T01"/>
    <property type="gene ID" value="TuG1812G0600004359.01"/>
</dbReference>
<accession>A0A8R7UZK7</accession>
<reference evidence="2" key="2">
    <citation type="submission" date="2018-03" db="EMBL/GenBank/DDBJ databases">
        <title>The Triticum urartu genome reveals the dynamic nature of wheat genome evolution.</title>
        <authorList>
            <person name="Ling H."/>
            <person name="Ma B."/>
            <person name="Shi X."/>
            <person name="Liu H."/>
            <person name="Dong L."/>
            <person name="Sun H."/>
            <person name="Cao Y."/>
            <person name="Gao Q."/>
            <person name="Zheng S."/>
            <person name="Li Y."/>
            <person name="Yu Y."/>
            <person name="Du H."/>
            <person name="Qi M."/>
            <person name="Li Y."/>
            <person name="Yu H."/>
            <person name="Cui Y."/>
            <person name="Wang N."/>
            <person name="Chen C."/>
            <person name="Wu H."/>
            <person name="Zhao Y."/>
            <person name="Zhang J."/>
            <person name="Li Y."/>
            <person name="Zhou W."/>
            <person name="Zhang B."/>
            <person name="Hu W."/>
            <person name="Eijk M."/>
            <person name="Tang J."/>
            <person name="Witsenboer H."/>
            <person name="Zhao S."/>
            <person name="Li Z."/>
            <person name="Zhang A."/>
            <person name="Wang D."/>
            <person name="Liang C."/>
        </authorList>
    </citation>
    <scope>NUCLEOTIDE SEQUENCE [LARGE SCALE GENOMIC DNA]</scope>
    <source>
        <strain evidence="2">cv. G1812</strain>
    </source>
</reference>
<reference evidence="3" key="1">
    <citation type="journal article" date="2013" name="Nature">
        <title>Draft genome of the wheat A-genome progenitor Triticum urartu.</title>
        <authorList>
            <person name="Ling H.Q."/>
            <person name="Zhao S."/>
            <person name="Liu D."/>
            <person name="Wang J."/>
            <person name="Sun H."/>
            <person name="Zhang C."/>
            <person name="Fan H."/>
            <person name="Li D."/>
            <person name="Dong L."/>
            <person name="Tao Y."/>
            <person name="Gao C."/>
            <person name="Wu H."/>
            <person name="Li Y."/>
            <person name="Cui Y."/>
            <person name="Guo X."/>
            <person name="Zheng S."/>
            <person name="Wang B."/>
            <person name="Yu K."/>
            <person name="Liang Q."/>
            <person name="Yang W."/>
            <person name="Lou X."/>
            <person name="Chen J."/>
            <person name="Feng M."/>
            <person name="Jian J."/>
            <person name="Zhang X."/>
            <person name="Luo G."/>
            <person name="Jiang Y."/>
            <person name="Liu J."/>
            <person name="Wang Z."/>
            <person name="Sha Y."/>
            <person name="Zhang B."/>
            <person name="Wu H."/>
            <person name="Tang D."/>
            <person name="Shen Q."/>
            <person name="Xue P."/>
            <person name="Zou S."/>
            <person name="Wang X."/>
            <person name="Liu X."/>
            <person name="Wang F."/>
            <person name="Yang Y."/>
            <person name="An X."/>
            <person name="Dong Z."/>
            <person name="Zhang K."/>
            <person name="Zhang X."/>
            <person name="Luo M.C."/>
            <person name="Dvorak J."/>
            <person name="Tong Y."/>
            <person name="Wang J."/>
            <person name="Yang H."/>
            <person name="Li Z."/>
            <person name="Wang D."/>
            <person name="Zhang A."/>
            <person name="Wang J."/>
        </authorList>
    </citation>
    <scope>NUCLEOTIDE SEQUENCE</scope>
    <source>
        <strain evidence="3">cv. G1812</strain>
    </source>
</reference>
<dbReference type="InterPro" id="IPR006984">
    <property type="entry name" value="Fcf1/UTP23"/>
</dbReference>
<keyword evidence="1" id="KW-0539">Nucleus</keyword>
<sequence length="97" mass="10833">SYSQAFEAAQLLATASCEHDKVVSAVDCILSLVGDKNPEHYFVATQDSGLRAKLREVPCVPVIYGLKNSLFVEQPSCSNVSLLSWMRRSVFIWKIRI</sequence>
<dbReference type="PANTHER" id="PTHR12416">
    <property type="entry name" value="RRNA-PROCESSING PROTEIN UTP23 HOMOLOG"/>
    <property type="match status" value="1"/>
</dbReference>
<protein>
    <submittedName>
        <fullName evidence="2">Uncharacterized protein</fullName>
    </submittedName>
</protein>
<dbReference type="Gramene" id="TuG1812G0600004359.01.T01">
    <property type="protein sequence ID" value="TuG1812G0600004359.01.T01"/>
    <property type="gene ID" value="TuG1812G0600004359.01"/>
</dbReference>
<organism evidence="2 3">
    <name type="scientific">Triticum urartu</name>
    <name type="common">Red wild einkorn</name>
    <name type="synonym">Crithodium urartu</name>
    <dbReference type="NCBI Taxonomy" id="4572"/>
    <lineage>
        <taxon>Eukaryota</taxon>
        <taxon>Viridiplantae</taxon>
        <taxon>Streptophyta</taxon>
        <taxon>Embryophyta</taxon>
        <taxon>Tracheophyta</taxon>
        <taxon>Spermatophyta</taxon>
        <taxon>Magnoliopsida</taxon>
        <taxon>Liliopsida</taxon>
        <taxon>Poales</taxon>
        <taxon>Poaceae</taxon>
        <taxon>BOP clade</taxon>
        <taxon>Pooideae</taxon>
        <taxon>Triticodae</taxon>
        <taxon>Triticeae</taxon>
        <taxon>Triticinae</taxon>
        <taxon>Triticum</taxon>
    </lineage>
</organism>
<evidence type="ECO:0000313" key="3">
    <source>
        <dbReference type="Proteomes" id="UP000015106"/>
    </source>
</evidence>
<dbReference type="Pfam" id="PF04900">
    <property type="entry name" value="Fcf1"/>
    <property type="match status" value="1"/>
</dbReference>
<dbReference type="Proteomes" id="UP000015106">
    <property type="component" value="Chromosome 6"/>
</dbReference>
<evidence type="ECO:0000256" key="1">
    <source>
        <dbReference type="ARBA" id="ARBA00023242"/>
    </source>
</evidence>
<dbReference type="AlphaFoldDB" id="A0A8R7UZK7"/>
<dbReference type="Gene3D" id="3.40.50.1010">
    <property type="entry name" value="5'-nuclease"/>
    <property type="match status" value="1"/>
</dbReference>
<name>A0A8R7UZK7_TRIUA</name>
<dbReference type="GO" id="GO:0032040">
    <property type="term" value="C:small-subunit processome"/>
    <property type="evidence" value="ECO:0007669"/>
    <property type="project" value="InterPro"/>
</dbReference>
<keyword evidence="3" id="KW-1185">Reference proteome</keyword>